<evidence type="ECO:0000313" key="3">
    <source>
        <dbReference type="Proteomes" id="UP000188273"/>
    </source>
</evidence>
<dbReference type="RefSeq" id="WP_077540441.1">
    <property type="nucleotide sequence ID" value="NZ_CP019633.1"/>
</dbReference>
<gene>
    <name evidence="2" type="ORF">L21SP3_01624</name>
</gene>
<protein>
    <submittedName>
        <fullName evidence="2">Putative phage-associated protein</fullName>
    </submittedName>
</protein>
<name>A0A1Q2HRE6_9BACT</name>
<dbReference type="InterPro" id="IPR025272">
    <property type="entry name" value="SocA_Panacea"/>
</dbReference>
<dbReference type="KEGG" id="pbu:L21SP3_01624"/>
<evidence type="ECO:0000259" key="1">
    <source>
        <dbReference type="Pfam" id="PF13274"/>
    </source>
</evidence>
<dbReference type="Proteomes" id="UP000188273">
    <property type="component" value="Chromosome"/>
</dbReference>
<proteinExistence type="predicted"/>
<keyword evidence="3" id="KW-1185">Reference proteome</keyword>
<dbReference type="AlphaFoldDB" id="A0A1Q2HRE6"/>
<dbReference type="EMBL" id="CP019633">
    <property type="protein sequence ID" value="AQQ09805.1"/>
    <property type="molecule type" value="Genomic_DNA"/>
</dbReference>
<evidence type="ECO:0000313" key="2">
    <source>
        <dbReference type="EMBL" id="AQQ09805.1"/>
    </source>
</evidence>
<reference evidence="3" key="1">
    <citation type="submission" date="2017-02" db="EMBL/GenBank/DDBJ databases">
        <title>Comparative genomics and description of representatives of a novel lineage of planctomycetes thriving in anoxic sediments.</title>
        <authorList>
            <person name="Spring S."/>
            <person name="Bunk B."/>
            <person name="Sproer C."/>
            <person name="Klenk H.-P."/>
        </authorList>
    </citation>
    <scope>NUCLEOTIDE SEQUENCE [LARGE SCALE GENOMIC DNA]</scope>
    <source>
        <strain evidence="3">L21-RPul-D3</strain>
    </source>
</reference>
<dbReference type="Pfam" id="PF13274">
    <property type="entry name" value="SocA_Panacea"/>
    <property type="match status" value="1"/>
</dbReference>
<accession>A0A1Q2HRE6</accession>
<sequence>MLRNKIHFDFRKENAIQAVMWFLSRHGYRLDQMKALKLMYLADKAHLAKYGRPIAGGSYYAMRYGPVCSELYDLFKDPSGIPFHLEDNFLKADECEYEEDCLSESDKEILSEINEKFGSKDPFSLSSYTHELPEYKNIWDENRKEGRKKIDYESIINDEEMKEIIVDDQSAWDF</sequence>
<feature type="domain" description="Antitoxin SocA-like Panacea" evidence="1">
    <location>
        <begin position="37"/>
        <end position="132"/>
    </location>
</feature>
<organism evidence="2 3">
    <name type="scientific">Sedimentisphaera cyanobacteriorum</name>
    <dbReference type="NCBI Taxonomy" id="1940790"/>
    <lineage>
        <taxon>Bacteria</taxon>
        <taxon>Pseudomonadati</taxon>
        <taxon>Planctomycetota</taxon>
        <taxon>Phycisphaerae</taxon>
        <taxon>Sedimentisphaerales</taxon>
        <taxon>Sedimentisphaeraceae</taxon>
        <taxon>Sedimentisphaera</taxon>
    </lineage>
</organism>
<dbReference type="OrthoDB" id="9813053at2"/>